<evidence type="ECO:0000313" key="2">
    <source>
        <dbReference type="EMBL" id="PUZ56528.1"/>
    </source>
</evidence>
<accession>A0A2T7DLS3</accession>
<dbReference type="Proteomes" id="UP000244336">
    <property type="component" value="Chromosome 5"/>
</dbReference>
<reference evidence="2 3" key="1">
    <citation type="submission" date="2018-04" db="EMBL/GenBank/DDBJ databases">
        <title>WGS assembly of Panicum hallii var. hallii HAL2.</title>
        <authorList>
            <person name="Lovell J."/>
            <person name="Jenkins J."/>
            <person name="Lowry D."/>
            <person name="Mamidi S."/>
            <person name="Sreedasyam A."/>
            <person name="Weng X."/>
            <person name="Barry K."/>
            <person name="Bonette J."/>
            <person name="Campitelli B."/>
            <person name="Daum C."/>
            <person name="Gordon S."/>
            <person name="Gould B."/>
            <person name="Lipzen A."/>
            <person name="MacQueen A."/>
            <person name="Palacio-Mejia J."/>
            <person name="Plott C."/>
            <person name="Shakirov E."/>
            <person name="Shu S."/>
            <person name="Yoshinaga Y."/>
            <person name="Zane M."/>
            <person name="Rokhsar D."/>
            <person name="Grimwood J."/>
            <person name="Schmutz J."/>
            <person name="Juenger T."/>
        </authorList>
    </citation>
    <scope>NUCLEOTIDE SEQUENCE [LARGE SCALE GENOMIC DNA]</scope>
    <source>
        <strain evidence="3">cv. HAL2</strain>
    </source>
</reference>
<gene>
    <name evidence="2" type="ORF">GQ55_5G323700</name>
</gene>
<keyword evidence="3" id="KW-1185">Reference proteome</keyword>
<protein>
    <submittedName>
        <fullName evidence="2">Uncharacterized protein</fullName>
    </submittedName>
</protein>
<evidence type="ECO:0000313" key="3">
    <source>
        <dbReference type="Proteomes" id="UP000244336"/>
    </source>
</evidence>
<dbReference type="OrthoDB" id="671703at2759"/>
<evidence type="ECO:0000256" key="1">
    <source>
        <dbReference type="SAM" id="MobiDB-lite"/>
    </source>
</evidence>
<dbReference type="AlphaFoldDB" id="A0A2T7DLS3"/>
<organism evidence="2 3">
    <name type="scientific">Panicum hallii var. hallii</name>
    <dbReference type="NCBI Taxonomy" id="1504633"/>
    <lineage>
        <taxon>Eukaryota</taxon>
        <taxon>Viridiplantae</taxon>
        <taxon>Streptophyta</taxon>
        <taxon>Embryophyta</taxon>
        <taxon>Tracheophyta</taxon>
        <taxon>Spermatophyta</taxon>
        <taxon>Magnoliopsida</taxon>
        <taxon>Liliopsida</taxon>
        <taxon>Poales</taxon>
        <taxon>Poaceae</taxon>
        <taxon>PACMAD clade</taxon>
        <taxon>Panicoideae</taxon>
        <taxon>Panicodae</taxon>
        <taxon>Paniceae</taxon>
        <taxon>Panicinae</taxon>
        <taxon>Panicum</taxon>
        <taxon>Panicum sect. Panicum</taxon>
    </lineage>
</organism>
<sequence length="94" mass="10810">MLRPRVLRHREPIPRPPLHPEASLSSYSGAAVDNSPNIDQGIKCDYSYNASTVCHITKLLPSLPGTDVFRPWKLLVDYGVTVNRWHQLFYQDHR</sequence>
<dbReference type="EMBL" id="CM009753">
    <property type="protein sequence ID" value="PUZ56528.1"/>
    <property type="molecule type" value="Genomic_DNA"/>
</dbReference>
<name>A0A2T7DLS3_9POAL</name>
<dbReference type="Gramene" id="PUZ56528">
    <property type="protein sequence ID" value="PUZ56528"/>
    <property type="gene ID" value="GQ55_5G323700"/>
</dbReference>
<feature type="region of interest" description="Disordered" evidence="1">
    <location>
        <begin position="1"/>
        <end position="30"/>
    </location>
</feature>
<proteinExistence type="predicted"/>